<sequence>MEEKMMLTIPETAKITGIGLAKLKQIAREYSDFPYIKIGVKHLVIKEKLPDWFEKHKGEEL</sequence>
<protein>
    <submittedName>
        <fullName evidence="1">Helix-turn-helix domain-containing protein</fullName>
    </submittedName>
</protein>
<reference evidence="1 2" key="1">
    <citation type="submission" date="2017-06" db="EMBL/GenBank/DDBJ databases">
        <title>Draft genome sequence of Fusobacterium nucleatum subsp. polymorphum KCOM 1267 (=ChDC F290).</title>
        <authorList>
            <person name="Kook J.-K."/>
            <person name="Park S.-N."/>
            <person name="Lim Y.K."/>
            <person name="Roh H."/>
        </authorList>
    </citation>
    <scope>NUCLEOTIDE SEQUENCE [LARGE SCALE GENOMIC DNA]</scope>
    <source>
        <strain evidence="2">KCOM 1267(ChDC F290)</strain>
    </source>
</reference>
<evidence type="ECO:0000313" key="2">
    <source>
        <dbReference type="Proteomes" id="UP000221504"/>
    </source>
</evidence>
<accession>A0A2C6BHE8</accession>
<dbReference type="Proteomes" id="UP000221504">
    <property type="component" value="Unassembled WGS sequence"/>
</dbReference>
<name>A0A2C6BHE8_FUSNP</name>
<dbReference type="InterPro" id="IPR038148">
    <property type="entry name" value="Tn1545/Tn916_Xis"/>
</dbReference>
<dbReference type="AlphaFoldDB" id="A0A2C6BHE8"/>
<gene>
    <name evidence="1" type="ORF">CBG52_12855</name>
</gene>
<organism evidence="1 2">
    <name type="scientific">Fusobacterium nucleatum subsp. polymorphum</name>
    <name type="common">Fusobacterium polymorphum</name>
    <dbReference type="NCBI Taxonomy" id="76857"/>
    <lineage>
        <taxon>Bacteria</taxon>
        <taxon>Fusobacteriati</taxon>
        <taxon>Fusobacteriota</taxon>
        <taxon>Fusobacteriia</taxon>
        <taxon>Fusobacteriales</taxon>
        <taxon>Fusobacteriaceae</taxon>
        <taxon>Fusobacterium</taxon>
    </lineage>
</organism>
<proteinExistence type="predicted"/>
<comment type="caution">
    <text evidence="1">The sequence shown here is derived from an EMBL/GenBank/DDBJ whole genome shotgun (WGS) entry which is preliminary data.</text>
</comment>
<dbReference type="RefSeq" id="WP_099012009.1">
    <property type="nucleotide sequence ID" value="NZ_CP077154.1"/>
</dbReference>
<dbReference type="EMBL" id="NIRM01000013">
    <property type="protein sequence ID" value="PHI03544.1"/>
    <property type="molecule type" value="Genomic_DNA"/>
</dbReference>
<dbReference type="Gene3D" id="3.90.105.50">
    <property type="match status" value="1"/>
</dbReference>
<evidence type="ECO:0000313" key="1">
    <source>
        <dbReference type="EMBL" id="PHI03544.1"/>
    </source>
</evidence>